<name>A0A318NTD8_SERPL</name>
<evidence type="ECO:0000313" key="6">
    <source>
        <dbReference type="Proteomes" id="UP000248196"/>
    </source>
</evidence>
<evidence type="ECO:0000256" key="3">
    <source>
        <dbReference type="ARBA" id="ARBA00023159"/>
    </source>
</evidence>
<dbReference type="SMART" id="SM00421">
    <property type="entry name" value="HTH_LUXR"/>
    <property type="match status" value="1"/>
</dbReference>
<protein>
    <submittedName>
        <fullName evidence="5">LuxR family transcriptional regulator</fullName>
    </submittedName>
</protein>
<keyword evidence="3" id="KW-0010">Activator</keyword>
<dbReference type="GO" id="GO:0003677">
    <property type="term" value="F:DNA binding"/>
    <property type="evidence" value="ECO:0007669"/>
    <property type="project" value="UniProtKB-KW"/>
</dbReference>
<dbReference type="PROSITE" id="PS00622">
    <property type="entry name" value="HTH_LUXR_1"/>
    <property type="match status" value="1"/>
</dbReference>
<dbReference type="PRINTS" id="PR00038">
    <property type="entry name" value="HTHLUXR"/>
</dbReference>
<evidence type="ECO:0000313" key="5">
    <source>
        <dbReference type="EMBL" id="PYD37024.1"/>
    </source>
</evidence>
<proteinExistence type="predicted"/>
<dbReference type="PANTHER" id="PTHR44688">
    <property type="entry name" value="DNA-BINDING TRANSCRIPTIONAL ACTIVATOR DEVR_DOSR"/>
    <property type="match status" value="1"/>
</dbReference>
<dbReference type="PROSITE" id="PS50043">
    <property type="entry name" value="HTH_LUXR_2"/>
    <property type="match status" value="1"/>
</dbReference>
<accession>A0A318NTD8</accession>
<dbReference type="InterPro" id="IPR016032">
    <property type="entry name" value="Sig_transdc_resp-reg_C-effctor"/>
</dbReference>
<dbReference type="Pfam" id="PF00196">
    <property type="entry name" value="GerE"/>
    <property type="match status" value="1"/>
</dbReference>
<organism evidence="5 6">
    <name type="scientific">Serratia plymuthica</name>
    <dbReference type="NCBI Taxonomy" id="82996"/>
    <lineage>
        <taxon>Bacteria</taxon>
        <taxon>Pseudomonadati</taxon>
        <taxon>Pseudomonadota</taxon>
        <taxon>Gammaproteobacteria</taxon>
        <taxon>Enterobacterales</taxon>
        <taxon>Yersiniaceae</taxon>
        <taxon>Serratia</taxon>
    </lineage>
</organism>
<sequence length="203" mass="23715">MLNIRFTLLCSDNFYQQGLRRLLEEYLHDLNQSRRGHLHELRNLEPIEIVFRTLEDPCGCANCYQSPYQTPRHRQMIVLILDDRDTRYLHAHPALFSINRRDALPTVRNKLHMALERFCQQPWVALHASTLWKCRQCRIAALSSCEKKVLKLMSTGMSACTIAGMLHRSQKTISAHKRSAMRKLDVRKSTELNKMLLNQMGLN</sequence>
<dbReference type="InterPro" id="IPR000792">
    <property type="entry name" value="Tscrpt_reg_LuxR_C"/>
</dbReference>
<evidence type="ECO:0000256" key="4">
    <source>
        <dbReference type="ARBA" id="ARBA00023163"/>
    </source>
</evidence>
<dbReference type="EMBL" id="PESE01000008">
    <property type="protein sequence ID" value="PYD37024.1"/>
    <property type="molecule type" value="Genomic_DNA"/>
</dbReference>
<dbReference type="RefSeq" id="WP_004951508.1">
    <property type="nucleotide sequence ID" value="NZ_PESE01000008.1"/>
</dbReference>
<keyword evidence="4" id="KW-0804">Transcription</keyword>
<dbReference type="SUPFAM" id="SSF46894">
    <property type="entry name" value="C-terminal effector domain of the bipartite response regulators"/>
    <property type="match status" value="1"/>
</dbReference>
<keyword evidence="2" id="KW-0238">DNA-binding</keyword>
<evidence type="ECO:0000256" key="2">
    <source>
        <dbReference type="ARBA" id="ARBA00023125"/>
    </source>
</evidence>
<gene>
    <name evidence="5" type="ORF">CT690_21430</name>
</gene>
<evidence type="ECO:0000256" key="1">
    <source>
        <dbReference type="ARBA" id="ARBA00023015"/>
    </source>
</evidence>
<reference evidence="5 6" key="1">
    <citation type="submission" date="2017-11" db="EMBL/GenBank/DDBJ databases">
        <title>Genome sequence of the oocydin A producing rhizobacterium Serratia plymuthica 4Rx5.</title>
        <authorList>
            <person name="Matilla M.A."/>
            <person name="Udaondo Z."/>
            <person name="Salmond G.P.C."/>
        </authorList>
    </citation>
    <scope>NUCLEOTIDE SEQUENCE [LARGE SCALE GENOMIC DNA]</scope>
    <source>
        <strain evidence="5 6">4Rx5</strain>
    </source>
</reference>
<dbReference type="GO" id="GO:0006355">
    <property type="term" value="P:regulation of DNA-templated transcription"/>
    <property type="evidence" value="ECO:0007669"/>
    <property type="project" value="InterPro"/>
</dbReference>
<comment type="caution">
    <text evidence="5">The sequence shown here is derived from an EMBL/GenBank/DDBJ whole genome shotgun (WGS) entry which is preliminary data.</text>
</comment>
<dbReference type="Gene3D" id="1.10.10.10">
    <property type="entry name" value="Winged helix-like DNA-binding domain superfamily/Winged helix DNA-binding domain"/>
    <property type="match status" value="1"/>
</dbReference>
<dbReference type="CDD" id="cd06170">
    <property type="entry name" value="LuxR_C_like"/>
    <property type="match status" value="1"/>
</dbReference>
<keyword evidence="1" id="KW-0805">Transcription regulation</keyword>
<dbReference type="OrthoDB" id="6623825at2"/>
<dbReference type="InterPro" id="IPR036388">
    <property type="entry name" value="WH-like_DNA-bd_sf"/>
</dbReference>
<dbReference type="AlphaFoldDB" id="A0A318NTD8"/>
<dbReference type="PANTHER" id="PTHR44688:SF16">
    <property type="entry name" value="DNA-BINDING TRANSCRIPTIONAL ACTIVATOR DEVR_DOSR"/>
    <property type="match status" value="1"/>
</dbReference>
<dbReference type="Proteomes" id="UP000248196">
    <property type="component" value="Unassembled WGS sequence"/>
</dbReference>